<comment type="caution">
    <text evidence="2">The sequence shown here is derived from an EMBL/GenBank/DDBJ whole genome shotgun (WGS) entry which is preliminary data.</text>
</comment>
<dbReference type="Pfam" id="PF04940">
    <property type="entry name" value="BLUF"/>
    <property type="match status" value="1"/>
</dbReference>
<evidence type="ECO:0000313" key="2">
    <source>
        <dbReference type="EMBL" id="PVW17064.1"/>
    </source>
</evidence>
<keyword evidence="3" id="KW-1185">Reference proteome</keyword>
<evidence type="ECO:0000259" key="1">
    <source>
        <dbReference type="PROSITE" id="PS50925"/>
    </source>
</evidence>
<dbReference type="GO" id="GO:0071949">
    <property type="term" value="F:FAD binding"/>
    <property type="evidence" value="ECO:0007669"/>
    <property type="project" value="InterPro"/>
</dbReference>
<gene>
    <name evidence="2" type="ORF">DDV96_00620</name>
</gene>
<dbReference type="Proteomes" id="UP000245962">
    <property type="component" value="Unassembled WGS sequence"/>
</dbReference>
<sequence length="144" mass="16496">MVYLKNNLTPSKMNHTICYLSSAAGNLPDHELKQLFKKTQSRNIDQEISGILLFYYGNFLQVLEGDKDRLHPLFDIIKKDNRHKNIITIFNKQNEGRTFAGYKSGFSIVKTSSDLKNLNVYLNNNKDKTPLSSSVLSLLEPFLI</sequence>
<protein>
    <submittedName>
        <fullName evidence="2">Blue light sensor protein</fullName>
    </submittedName>
</protein>
<dbReference type="OrthoDB" id="1122028at2"/>
<dbReference type="PROSITE" id="PS50925">
    <property type="entry name" value="BLUF"/>
    <property type="match status" value="1"/>
</dbReference>
<evidence type="ECO:0000313" key="3">
    <source>
        <dbReference type="Proteomes" id="UP000245962"/>
    </source>
</evidence>
<proteinExistence type="predicted"/>
<accession>A0A2U0I7L5</accession>
<dbReference type="AlphaFoldDB" id="A0A2U0I7L5"/>
<dbReference type="SUPFAM" id="SSF54975">
    <property type="entry name" value="Acylphosphatase/BLUF domain-like"/>
    <property type="match status" value="1"/>
</dbReference>
<dbReference type="GO" id="GO:0009882">
    <property type="term" value="F:blue light photoreceptor activity"/>
    <property type="evidence" value="ECO:0007669"/>
    <property type="project" value="InterPro"/>
</dbReference>
<reference evidence="2 3" key="1">
    <citation type="submission" date="2018-04" db="EMBL/GenBank/DDBJ databases">
        <title>Marixanthomonas spongiae HN-E44 sp. nov., isolated from a marine sponge.</title>
        <authorList>
            <person name="Luo L."/>
            <person name="Zhuang L."/>
        </authorList>
    </citation>
    <scope>NUCLEOTIDE SEQUENCE [LARGE SCALE GENOMIC DNA]</scope>
    <source>
        <strain evidence="2 3">HN-E44</strain>
    </source>
</reference>
<dbReference type="SMART" id="SM01034">
    <property type="entry name" value="BLUF"/>
    <property type="match status" value="1"/>
</dbReference>
<name>A0A2U0I7L5_9FLAO</name>
<dbReference type="Gene3D" id="3.30.70.100">
    <property type="match status" value="1"/>
</dbReference>
<dbReference type="InterPro" id="IPR007024">
    <property type="entry name" value="BLUF_domain"/>
</dbReference>
<feature type="domain" description="BLUF" evidence="1">
    <location>
        <begin position="14"/>
        <end position="105"/>
    </location>
</feature>
<dbReference type="InterPro" id="IPR036046">
    <property type="entry name" value="Acylphosphatase-like_dom_sf"/>
</dbReference>
<organism evidence="2 3">
    <name type="scientific">Marixanthomonas spongiae</name>
    <dbReference type="NCBI Taxonomy" id="2174845"/>
    <lineage>
        <taxon>Bacteria</taxon>
        <taxon>Pseudomonadati</taxon>
        <taxon>Bacteroidota</taxon>
        <taxon>Flavobacteriia</taxon>
        <taxon>Flavobacteriales</taxon>
        <taxon>Flavobacteriaceae</taxon>
        <taxon>Marixanthomonas</taxon>
    </lineage>
</organism>
<dbReference type="EMBL" id="QEHR01000001">
    <property type="protein sequence ID" value="PVW17064.1"/>
    <property type="molecule type" value="Genomic_DNA"/>
</dbReference>